<evidence type="ECO:0000256" key="5">
    <source>
        <dbReference type="RuleBase" id="RU000685"/>
    </source>
</evidence>
<feature type="region of interest" description="Disordered" evidence="7">
    <location>
        <begin position="2322"/>
        <end position="2351"/>
    </location>
</feature>
<dbReference type="Proteomes" id="UP000437017">
    <property type="component" value="Unassembled WGS sequence"/>
</dbReference>
<dbReference type="EMBL" id="SGJD01002564">
    <property type="protein sequence ID" value="KAB0395154.1"/>
    <property type="molecule type" value="Genomic_DNA"/>
</dbReference>
<dbReference type="GO" id="GO:0045109">
    <property type="term" value="P:intermediate filament organization"/>
    <property type="evidence" value="ECO:0007669"/>
    <property type="project" value="TreeGrafter"/>
</dbReference>
<dbReference type="PRINTS" id="PR01276">
    <property type="entry name" value="TYPE2KERATIN"/>
</dbReference>
<evidence type="ECO:0000313" key="9">
    <source>
        <dbReference type="EMBL" id="KAB0395154.1"/>
    </source>
</evidence>
<comment type="caution">
    <text evidence="9">The sequence shown here is derived from an EMBL/GenBank/DDBJ whole genome shotgun (WGS) entry which is preliminary data.</text>
</comment>
<evidence type="ECO:0000256" key="7">
    <source>
        <dbReference type="SAM" id="MobiDB-lite"/>
    </source>
</evidence>
<organism evidence="9 10">
    <name type="scientific">Balaenoptera physalus</name>
    <name type="common">Fin whale</name>
    <name type="synonym">Balaena physalus</name>
    <dbReference type="NCBI Taxonomy" id="9770"/>
    <lineage>
        <taxon>Eukaryota</taxon>
        <taxon>Metazoa</taxon>
        <taxon>Chordata</taxon>
        <taxon>Craniata</taxon>
        <taxon>Vertebrata</taxon>
        <taxon>Euteleostomi</taxon>
        <taxon>Mammalia</taxon>
        <taxon>Eutheria</taxon>
        <taxon>Laurasiatheria</taxon>
        <taxon>Artiodactyla</taxon>
        <taxon>Whippomorpha</taxon>
        <taxon>Cetacea</taxon>
        <taxon>Mysticeti</taxon>
        <taxon>Balaenopteridae</taxon>
        <taxon>Balaenoptera</taxon>
    </lineage>
</organism>
<evidence type="ECO:0000256" key="6">
    <source>
        <dbReference type="SAM" id="Coils"/>
    </source>
</evidence>
<dbReference type="PROSITE" id="PS00226">
    <property type="entry name" value="IF_ROD_1"/>
    <property type="match status" value="2"/>
</dbReference>
<dbReference type="PANTHER" id="PTHR45616">
    <property type="entry name" value="GATA-TYPE DOMAIN-CONTAINING PROTEIN"/>
    <property type="match status" value="1"/>
</dbReference>
<feature type="coiled-coil region" evidence="6">
    <location>
        <begin position="68"/>
        <end position="179"/>
    </location>
</feature>
<proteinExistence type="inferred from homology"/>
<evidence type="ECO:0000313" key="10">
    <source>
        <dbReference type="Proteomes" id="UP000437017"/>
    </source>
</evidence>
<feature type="compositionally biased region" description="Polar residues" evidence="7">
    <location>
        <begin position="1"/>
        <end position="28"/>
    </location>
</feature>
<dbReference type="InterPro" id="IPR018039">
    <property type="entry name" value="IF_conserved"/>
</dbReference>
<keyword evidence="3 6" id="KW-0175">Coiled coil</keyword>
<feature type="coiled-coil region" evidence="6">
    <location>
        <begin position="512"/>
        <end position="539"/>
    </location>
</feature>
<feature type="domain" description="IF rod" evidence="8">
    <location>
        <begin position="263"/>
        <end position="568"/>
    </location>
</feature>
<dbReference type="SMART" id="SM01391">
    <property type="entry name" value="Filament"/>
    <property type="match status" value="4"/>
</dbReference>
<keyword evidence="1" id="KW-0416">Keratin</keyword>
<feature type="region of interest" description="Disordered" evidence="7">
    <location>
        <begin position="775"/>
        <end position="849"/>
    </location>
</feature>
<dbReference type="FunFam" id="1.20.5.1160:FF:000001">
    <property type="entry name" value="Keratin type II"/>
    <property type="match status" value="3"/>
</dbReference>
<dbReference type="GO" id="GO:0030280">
    <property type="term" value="F:structural constituent of skin epidermis"/>
    <property type="evidence" value="ECO:0007669"/>
    <property type="project" value="TreeGrafter"/>
</dbReference>
<feature type="region of interest" description="Disordered" evidence="7">
    <location>
        <begin position="1253"/>
        <end position="1301"/>
    </location>
</feature>
<dbReference type="OrthoDB" id="10603181at2759"/>
<feature type="region of interest" description="Disordered" evidence="7">
    <location>
        <begin position="1"/>
        <end position="37"/>
    </location>
</feature>
<dbReference type="Gene3D" id="1.20.5.1160">
    <property type="entry name" value="Vasodilator-stimulated phosphoprotein"/>
    <property type="match status" value="4"/>
</dbReference>
<keyword evidence="10" id="KW-1185">Reference proteome</keyword>
<dbReference type="Pfam" id="PF00038">
    <property type="entry name" value="Filament"/>
    <property type="match status" value="5"/>
</dbReference>
<dbReference type="Gene3D" id="1.20.5.500">
    <property type="entry name" value="Single helix bin"/>
    <property type="match status" value="2"/>
</dbReference>
<feature type="domain" description="IF rod" evidence="8">
    <location>
        <begin position="1571"/>
        <end position="2096"/>
    </location>
</feature>
<feature type="coiled-coil region" evidence="6">
    <location>
        <begin position="1987"/>
        <end position="2074"/>
    </location>
</feature>
<feature type="compositionally biased region" description="Basic and acidic residues" evidence="7">
    <location>
        <begin position="817"/>
        <end position="830"/>
    </location>
</feature>
<feature type="region of interest" description="Disordered" evidence="7">
    <location>
        <begin position="1162"/>
        <end position="1188"/>
    </location>
</feature>
<feature type="compositionally biased region" description="Pro residues" evidence="7">
    <location>
        <begin position="1263"/>
        <end position="1274"/>
    </location>
</feature>
<comment type="similarity">
    <text evidence="4 5">Belongs to the intermediate filament family.</text>
</comment>
<feature type="coiled-coil region" evidence="6">
    <location>
        <begin position="1894"/>
        <end position="1921"/>
    </location>
</feature>
<protein>
    <recommendedName>
        <fullName evidence="8">IF rod domain-containing protein</fullName>
    </recommendedName>
</protein>
<evidence type="ECO:0000256" key="2">
    <source>
        <dbReference type="ARBA" id="ARBA00022754"/>
    </source>
</evidence>
<dbReference type="InterPro" id="IPR032444">
    <property type="entry name" value="Keratin_2_head"/>
</dbReference>
<dbReference type="GO" id="GO:0045095">
    <property type="term" value="C:keratin filament"/>
    <property type="evidence" value="ECO:0007669"/>
    <property type="project" value="InterPro"/>
</dbReference>
<dbReference type="PANTHER" id="PTHR45616:SF43">
    <property type="entry name" value="KERATIN, TYPE II CUTICULAR HB5"/>
    <property type="match status" value="1"/>
</dbReference>
<evidence type="ECO:0000259" key="8">
    <source>
        <dbReference type="PROSITE" id="PS51842"/>
    </source>
</evidence>
<dbReference type="Pfam" id="PF16208">
    <property type="entry name" value="Keratin_2_head"/>
    <property type="match status" value="1"/>
</dbReference>
<evidence type="ECO:0000256" key="3">
    <source>
        <dbReference type="ARBA" id="ARBA00023054"/>
    </source>
</evidence>
<name>A0A643C4S8_BALPH</name>
<dbReference type="SUPFAM" id="SSF64593">
    <property type="entry name" value="Intermediate filament protein, coiled coil region"/>
    <property type="match status" value="7"/>
</dbReference>
<sequence length="2537" mass="279745">TTSRQPAITFQTGSRRGFSTASATTPATGRSRFSSVSRVRKEEQEQIKTLNDKFVSFIDKASRGLHLVRFLEQQNKVLETKCSLLQEHKATRANLEPMFEAYINNLRQQLDSLRGERSRQEMELKSMQDVVEDFKSKNEEEINRRTAAENESVVLKKNMDATYMNKVELEAKVEALMDQINFLRVFYATQGSRCGSRSFSSCSAIPPPTQMVTHYAVSKGPCRPVGRGGLCALGCLGSRILESLLVPLELEIDLTVQRVKRDEKEQVKCLNNRFACFINKVWFLEQKNKLLETKWNFMQQQRCCQRNIEPIFETYICALQKQLDCELSLQPSTENEFVALRKDMDTAFLIKADLETNVEVLVQEIDFLKSLYEEISLLQSQISETSITVKMDKSQELEVDDIVAQIEAQYDEIASRSKAQAEAWVPEPGEAQAGPRGPQTHYPPGSGPQARSPQRYEELRLTAGTHCDNLRNCKNEILEINKLIQWLQQDIENRCKLEAAMPEAEQQGEAALNDARCKLAGLEEALQKAKQDMVCLLKEFQEVMSSKLGLDIEIATYRRLLEGEEHRLCEGVGPMNISVSSSKGAILYEPSVVSTPMYCPGDTSVLKSSGGCSIMGTSEIYIPCEPQGLLGCGSRRSFSVKLGAGGGSSCHKVEDKAIPKSHLPVLIEVFPWVFTLCADPALGPGVGVGCKERKCIRRIPGPLTGKLHMNDWQVACGVSVEPYKFHFKPAHHTPIVCKSPATLKTTALFPTGLLTTWSPAYVLEKVCHVCTQQPQSLGSASPARSPGRAGAGLGKAGKTDSRLARAGHPLASSPSREPQDLEMRLDDYPRPRRHPSGVKEEKERRVPHPHHEVGLSLATIPLGIPIPEWPRPQGKGDLLIPVVRAPQLSPGCELQAPHALLEPPPGDPPQCCAAVPPFYPSLQGGGDSRQTGQKCFLGGGDSRQTGQKRFLVVPWAVHLHHLGRHLSFSQDLPCTYREDQGPPCPRKEGRTDCWKPEPPCIPLSLGNPNPSPSQSAPMRTGGEQPTEALGGCPLPFPWVPQDPFLIPVPSVAPGGPTTAAFPLGIGLGEMAAEMELWAEEGNFLGSLSLVKGRGLSPAGIPAPNLDVRLTSAPHKGLLKQTDLHACEQVTCHISPRQGIAVWASEEFGLNLKKLILPERGRGLSPHRPPPSAGGLLSFPSHQGRSQREHLPVSVSLLRKLVPRQNGNTLKKAALAKPSHHLDFPVTLLPSHRHARTHTHNHTHSAATVRPGFAGSAQPTRMAPSPPIPSSPPCPHQQFPLRPRRKLSHGTAPGMAGGEMMPQPLEREVGGVLDGNRDDGLPGSRIPFPATWIPLPGLSRGGCPFLQAARLAPQEAGAGGQTGLTLSELLDFGTIHLRVLTHIKELRGIHWPQRDSQLQLTLLCRRCLALSQDTIMSRRSYTVSCGRRVGSFSSCSAMTPQNLNHFRASSVSCRSGCNFQGLSGFGSRSVIRFGSCSPRIAAVCPRPIRYGVGFGSGSGMAFGFGDGSGAGLGFGAGSGLGYGFSGPGFGYRVGGAGVPAAPSITAVTVNESLLTPLSLEIDPNVQKVKKHEKEQIKTLNNKFASFIDKVQFLEQQNKLLETKWNFLQEQKCVRSNLEPLFENYITNLQRQLDVVNSERARLEAERNSMQDVLEGFKKKYEEEVGLRANAENEFVALKKYEKMRVTAGQHCDNLRNTRNEINELTRLIQRLKAEIEHAKVQRCKLEAAVAEAEQQGEAALSDAKCKLAELEAALQQAKQDMARQLKEYQELMNKDPPFSVGQGIPESPEMVLLRIDPNAQCVKHEEKEQIKCLNSRFAAFIDKNRQCSESNLEPLFNGYIETLRREAERVEADNGRLASELNHMQEVLEGYKKKHLPGASSHMHAPSSSPHCQDVDCAYLQKSDLEANVEALVEECSFLKRLYDEELQVLHAHISDTSVFVKMNNSRDLNMDCFVSEIKAQYDDVASRSRAEAESWYRSKCEEMKATVIRHRETLRCTKEEINELNRMIQRLTAEIENAKCQRAKLEAAVAEAEQQGEAALNDARCKLAGLEEALQKAKQDMACLLKEYQEVMNSKLGLDIEIATYRRLLEGEEHRRQQLPRWSHLGAHMYSTTPSRQIASGPVATGGSITVIDGARLLRPLSAPHLQLQLREQSYNSTGGLSRVLWLLLFEVCQLTPDRPPPSFWPPLLLSTISLGFKGMPTAKMQSKLFSFQRILGLPQLSPEKRAIPCRNEATSALPPSLKSPLLCTILTNTHTQAAPSPGPGVANCSLLQSLGSREILGEQKLWGDVSTNISRRFFYVTFHPLSLECRKPLHPFLDHSEGRISGGGKNAKPRVDSQRVNHNSSEEETGELVLASQRGAISKLTFGPEREKISPFLHFPPSPRQTPSVQSPTQHYANRIDLTLEQAPTTEGEQRALLPMAMPPRPRGTVELRGEESERLAPGSSVLEAGLFSSILKRGRGEMRGGACCRRIRGIYASSSSSSYVNLALPQPRNCALPEDSILANAHHGACWATILAAAISKLSDYACFYFLCFLQ</sequence>
<dbReference type="GO" id="GO:0005615">
    <property type="term" value="C:extracellular space"/>
    <property type="evidence" value="ECO:0007669"/>
    <property type="project" value="TreeGrafter"/>
</dbReference>
<dbReference type="Gene3D" id="1.20.5.170">
    <property type="match status" value="3"/>
</dbReference>
<dbReference type="InterPro" id="IPR039008">
    <property type="entry name" value="IF_rod_dom"/>
</dbReference>
<feature type="domain" description="IF rod" evidence="8">
    <location>
        <begin position="43"/>
        <end position="184"/>
    </location>
</feature>
<keyword evidence="2 5" id="KW-0403">Intermediate filament</keyword>
<feature type="non-terminal residue" evidence="9">
    <location>
        <position position="1"/>
    </location>
</feature>
<accession>A0A643C4S8</accession>
<reference evidence="9 10" key="1">
    <citation type="journal article" date="2019" name="PLoS ONE">
        <title>Genomic analyses reveal an absence of contemporary introgressive admixture between fin whales and blue whales, despite known hybrids.</title>
        <authorList>
            <person name="Westbury M.V."/>
            <person name="Petersen B."/>
            <person name="Lorenzen E.D."/>
        </authorList>
    </citation>
    <scope>NUCLEOTIDE SEQUENCE [LARGE SCALE GENOMIC DNA]</scope>
    <source>
        <strain evidence="9">FinWhale-01</strain>
    </source>
</reference>
<dbReference type="InterPro" id="IPR003054">
    <property type="entry name" value="Keratin_II"/>
</dbReference>
<dbReference type="FunFam" id="1.20.5.500:FF:000001">
    <property type="entry name" value="Type II keratin 23"/>
    <property type="match status" value="1"/>
</dbReference>
<feature type="compositionally biased region" description="Low complexity" evidence="7">
    <location>
        <begin position="1004"/>
        <end position="1015"/>
    </location>
</feature>
<dbReference type="GO" id="GO:0031424">
    <property type="term" value="P:keratinization"/>
    <property type="evidence" value="ECO:0007669"/>
    <property type="project" value="TreeGrafter"/>
</dbReference>
<feature type="compositionally biased region" description="Basic and acidic residues" evidence="7">
    <location>
        <begin position="837"/>
        <end position="849"/>
    </location>
</feature>
<dbReference type="FunFam" id="1.20.5.170:FF:000004">
    <property type="entry name" value="Keratin, type II cytoskeletal 5"/>
    <property type="match status" value="2"/>
</dbReference>
<gene>
    <name evidence="9" type="ORF">E2I00_016376</name>
</gene>
<feature type="region of interest" description="Disordered" evidence="7">
    <location>
        <begin position="1004"/>
        <end position="1027"/>
    </location>
</feature>
<dbReference type="PROSITE" id="PS51842">
    <property type="entry name" value="IF_ROD_2"/>
    <property type="match status" value="3"/>
</dbReference>
<evidence type="ECO:0000256" key="1">
    <source>
        <dbReference type="ARBA" id="ARBA00022744"/>
    </source>
</evidence>
<feature type="coiled-coil region" evidence="6">
    <location>
        <begin position="1575"/>
        <end position="1773"/>
    </location>
</feature>
<feature type="region of interest" description="Disordered" evidence="7">
    <location>
        <begin position="419"/>
        <end position="454"/>
    </location>
</feature>
<evidence type="ECO:0000256" key="4">
    <source>
        <dbReference type="ARBA" id="ARBA00061646"/>
    </source>
</evidence>